<evidence type="ECO:0000259" key="8">
    <source>
        <dbReference type="Pfam" id="PF00082"/>
    </source>
</evidence>
<dbReference type="InterPro" id="IPR023827">
    <property type="entry name" value="Peptidase_S8_Asp-AS"/>
</dbReference>
<keyword evidence="3 5" id="KW-0378">Hydrolase</keyword>
<dbReference type="InterPro" id="IPR000209">
    <property type="entry name" value="Peptidase_S8/S53_dom"/>
</dbReference>
<feature type="active site" description="Charge relay system" evidence="5">
    <location>
        <position position="391"/>
    </location>
</feature>
<dbReference type="GO" id="GO:0008233">
    <property type="term" value="F:peptidase activity"/>
    <property type="evidence" value="ECO:0007669"/>
    <property type="project" value="UniProtKB-KW"/>
</dbReference>
<dbReference type="PRINTS" id="PR00723">
    <property type="entry name" value="SUBTILISIN"/>
</dbReference>
<sequence>MDKTRFLVGTKTTGVLTAVLCAALGVAAPASAHAGPHEAGVHAYLVLTAPGAIDPAVKAVTANGGTVQASYAQMGIVLAHSSAEDFAAKVRAVPGVQQVGDTRGGYDVPDEGTRVAARADSPAAKHLAPELGRAIAAPAEPVDWNMQQIGADKAWAINPGSRDVRVGILDTGVQGTHEDLRDNFDSADSVSCLYGKPNTTPGAWEPDANAPAAGHGTSVAGIIAAAKNDKGVVGVAPNVRIASVKVMEPSGNMFPENVICGLVWSADHGFKVTNNSYYVDPNLYNDPHDQDGAAVIEGVRRAVDYAKGKGTATVAAAGNYSNNLDTQPGVLLPGNLDNAISVTADTIDKKLASYSNYGLNTVEVTAPGGEGSAMINTTALGGGYTTFNGTSASSPHAAGVMALLASAHPQATVDQLRSMLLTQAIDTPCPAGDSRCTGTPAKNSFFGEGIVNALAAVSGGDNPPGPGAQTTVYNEDFEKSTGWTINPNGTDTATSGRFEIAAPQQTTYSGLAIQPGNTPTGTKALVSGAAAGASVGDNDIDGGTTSALSPEVTLPAGAPASLSMAWYLGNLANSAGADYLRVRVVSGGQSSVVAERKSTSTDTAATWSTTTADLSPWAGKTIRVLIEAADADAGSLVEAGVDDLRVTSGKPTH</sequence>
<dbReference type="PANTHER" id="PTHR43806:SF11">
    <property type="entry name" value="CEREVISIN-RELATED"/>
    <property type="match status" value="1"/>
</dbReference>
<evidence type="ECO:0000256" key="5">
    <source>
        <dbReference type="PROSITE-ProRule" id="PRU01240"/>
    </source>
</evidence>
<evidence type="ECO:0000256" key="4">
    <source>
        <dbReference type="ARBA" id="ARBA00022825"/>
    </source>
</evidence>
<name>A0ABR6BAH7_9PSEU</name>
<keyword evidence="10" id="KW-1185">Reference proteome</keyword>
<reference evidence="9 10" key="1">
    <citation type="submission" date="2020-08" db="EMBL/GenBank/DDBJ databases">
        <title>Genomic Encyclopedia of Archaeal and Bacterial Type Strains, Phase II (KMG-II): from individual species to whole genera.</title>
        <authorList>
            <person name="Goeker M."/>
        </authorList>
    </citation>
    <scope>NUCLEOTIDE SEQUENCE [LARGE SCALE GENOMIC DNA]</scope>
    <source>
        <strain evidence="9 10">DSM 43850</strain>
    </source>
</reference>
<proteinExistence type="inferred from homology"/>
<dbReference type="Pfam" id="PF00082">
    <property type="entry name" value="Peptidase_S8"/>
    <property type="match status" value="1"/>
</dbReference>
<dbReference type="RefSeq" id="WP_182836359.1">
    <property type="nucleotide sequence ID" value="NZ_BAAABQ010000048.1"/>
</dbReference>
<dbReference type="InterPro" id="IPR023828">
    <property type="entry name" value="Peptidase_S8_Ser-AS"/>
</dbReference>
<feature type="active site" description="Charge relay system" evidence="5">
    <location>
        <position position="215"/>
    </location>
</feature>
<evidence type="ECO:0000256" key="6">
    <source>
        <dbReference type="RuleBase" id="RU003355"/>
    </source>
</evidence>
<dbReference type="InterPro" id="IPR050131">
    <property type="entry name" value="Peptidase_S8_subtilisin-like"/>
</dbReference>
<protein>
    <submittedName>
        <fullName evidence="9">Subtilisin family serine protease</fullName>
    </submittedName>
</protein>
<evidence type="ECO:0000313" key="10">
    <source>
        <dbReference type="Proteomes" id="UP000517916"/>
    </source>
</evidence>
<dbReference type="Gene3D" id="3.40.50.200">
    <property type="entry name" value="Peptidase S8/S53 domain"/>
    <property type="match status" value="1"/>
</dbReference>
<dbReference type="PANTHER" id="PTHR43806">
    <property type="entry name" value="PEPTIDASE S8"/>
    <property type="match status" value="1"/>
</dbReference>
<organism evidence="9 10">
    <name type="scientific">Kutzneria viridogrisea</name>
    <dbReference type="NCBI Taxonomy" id="47990"/>
    <lineage>
        <taxon>Bacteria</taxon>
        <taxon>Bacillati</taxon>
        <taxon>Actinomycetota</taxon>
        <taxon>Actinomycetes</taxon>
        <taxon>Pseudonocardiales</taxon>
        <taxon>Pseudonocardiaceae</taxon>
        <taxon>Kutzneria</taxon>
    </lineage>
</organism>
<evidence type="ECO:0000313" key="9">
    <source>
        <dbReference type="EMBL" id="MBA8923751.1"/>
    </source>
</evidence>
<evidence type="ECO:0000256" key="7">
    <source>
        <dbReference type="SAM" id="SignalP"/>
    </source>
</evidence>
<dbReference type="EMBL" id="JACJID010000001">
    <property type="protein sequence ID" value="MBA8923751.1"/>
    <property type="molecule type" value="Genomic_DNA"/>
</dbReference>
<dbReference type="InterPro" id="IPR022398">
    <property type="entry name" value="Peptidase_S8_His-AS"/>
</dbReference>
<keyword evidence="4 5" id="KW-0720">Serine protease</keyword>
<dbReference type="GO" id="GO:0006508">
    <property type="term" value="P:proteolysis"/>
    <property type="evidence" value="ECO:0007669"/>
    <property type="project" value="UniProtKB-KW"/>
</dbReference>
<accession>A0ABR6BAH7</accession>
<keyword evidence="2 5" id="KW-0645">Protease</keyword>
<evidence type="ECO:0000256" key="1">
    <source>
        <dbReference type="ARBA" id="ARBA00011073"/>
    </source>
</evidence>
<feature type="signal peptide" evidence="7">
    <location>
        <begin position="1"/>
        <end position="34"/>
    </location>
</feature>
<dbReference type="InterPro" id="IPR015500">
    <property type="entry name" value="Peptidase_S8_subtilisin-rel"/>
</dbReference>
<dbReference type="PROSITE" id="PS00138">
    <property type="entry name" value="SUBTILASE_SER"/>
    <property type="match status" value="1"/>
</dbReference>
<evidence type="ECO:0000256" key="2">
    <source>
        <dbReference type="ARBA" id="ARBA00022670"/>
    </source>
</evidence>
<feature type="chain" id="PRO_5046264233" evidence="7">
    <location>
        <begin position="35"/>
        <end position="653"/>
    </location>
</feature>
<feature type="domain" description="Peptidase S8/S53" evidence="8">
    <location>
        <begin position="162"/>
        <end position="447"/>
    </location>
</feature>
<dbReference type="InterPro" id="IPR036852">
    <property type="entry name" value="Peptidase_S8/S53_dom_sf"/>
</dbReference>
<dbReference type="PROSITE" id="PS00137">
    <property type="entry name" value="SUBTILASE_HIS"/>
    <property type="match status" value="1"/>
</dbReference>
<dbReference type="Proteomes" id="UP000517916">
    <property type="component" value="Unassembled WGS sequence"/>
</dbReference>
<dbReference type="SUPFAM" id="SSF52743">
    <property type="entry name" value="Subtilisin-like"/>
    <property type="match status" value="1"/>
</dbReference>
<dbReference type="Gene3D" id="2.60.120.200">
    <property type="match status" value="1"/>
</dbReference>
<keyword evidence="7" id="KW-0732">Signal</keyword>
<comment type="similarity">
    <text evidence="1 5 6">Belongs to the peptidase S8 family.</text>
</comment>
<gene>
    <name evidence="9" type="ORF">BC739_000948</name>
</gene>
<feature type="active site" description="Charge relay system" evidence="5">
    <location>
        <position position="170"/>
    </location>
</feature>
<dbReference type="PROSITE" id="PS51892">
    <property type="entry name" value="SUBTILASE"/>
    <property type="match status" value="1"/>
</dbReference>
<comment type="caution">
    <text evidence="9">The sequence shown here is derived from an EMBL/GenBank/DDBJ whole genome shotgun (WGS) entry which is preliminary data.</text>
</comment>
<dbReference type="PROSITE" id="PS00136">
    <property type="entry name" value="SUBTILASE_ASP"/>
    <property type="match status" value="1"/>
</dbReference>
<evidence type="ECO:0000256" key="3">
    <source>
        <dbReference type="ARBA" id="ARBA00022801"/>
    </source>
</evidence>